<evidence type="ECO:0000313" key="3">
    <source>
        <dbReference type="EMBL" id="EAN78128.1"/>
    </source>
</evidence>
<proteinExistence type="predicted"/>
<dbReference type="Proteomes" id="UP000008524">
    <property type="component" value="Chromosome 10"/>
</dbReference>
<dbReference type="GO" id="GO:0120119">
    <property type="term" value="C:flagellum attachment zone"/>
    <property type="evidence" value="ECO:0006056"/>
    <property type="project" value="Others"/>
</dbReference>
<reference evidence="3 4" key="2">
    <citation type="journal article" date="2005" name="Science">
        <title>The genome of the African trypanosome Trypanosoma brucei.</title>
        <authorList>
            <person name="Berriman M."/>
            <person name="Ghedin E."/>
            <person name="Hertz-Fowler C."/>
            <person name="Blandin G."/>
            <person name="Renauld H."/>
            <person name="Bartholomeu D.C."/>
            <person name="Lennard N.J."/>
            <person name="Caler E."/>
            <person name="Hamlin N.E."/>
            <person name="Haas B."/>
            <person name="Bohme U."/>
            <person name="Hannick L."/>
            <person name="Aslett M.A."/>
            <person name="Shallom J."/>
            <person name="Marcello L."/>
            <person name="Hou L."/>
            <person name="Wickstead B."/>
            <person name="Alsmark U.C."/>
            <person name="Arrowsmith C."/>
            <person name="Atkin R.J."/>
            <person name="Barron A.J."/>
            <person name="Bringaud F."/>
            <person name="Brooks K."/>
            <person name="Carrington M."/>
            <person name="Cherevach I."/>
            <person name="Chillingworth T.J."/>
            <person name="Churcher C."/>
            <person name="Clark L.N."/>
            <person name="Corton C.H."/>
            <person name="Cronin A."/>
            <person name="Davies R.M."/>
            <person name="Doggett J."/>
            <person name="Djikeng A."/>
            <person name="Feldblyum T."/>
            <person name="Field M.C."/>
            <person name="Fraser A."/>
            <person name="Goodhead I."/>
            <person name="Hance Z."/>
            <person name="Harper D."/>
            <person name="Harris B.R."/>
            <person name="Hauser H."/>
            <person name="Hostetler J."/>
            <person name="Ivens A."/>
            <person name="Jagels K."/>
            <person name="Johnson D."/>
            <person name="Johnson J."/>
            <person name="Jones K."/>
            <person name="Kerhornou A.X."/>
            <person name="Koo H."/>
            <person name="Larke N."/>
            <person name="Landfear S."/>
            <person name="Larkin C."/>
            <person name="Leech V."/>
            <person name="Line A."/>
            <person name="Lord A."/>
            <person name="Macleod A."/>
            <person name="Mooney P.J."/>
            <person name="Moule S."/>
            <person name="Martin D.M."/>
            <person name="Morgan G.W."/>
            <person name="Mungall K."/>
            <person name="Norbertczak H."/>
            <person name="Ormond D."/>
            <person name="Pai G."/>
            <person name="Peacock C.S."/>
            <person name="Peterson J."/>
            <person name="Quail M.A."/>
            <person name="Rabbinowitsch E."/>
            <person name="Rajandream M.A."/>
            <person name="Reitter C."/>
            <person name="Salzberg S.L."/>
            <person name="Sanders M."/>
            <person name="Schobel S."/>
            <person name="Sharp S."/>
            <person name="Simmonds M."/>
            <person name="Simpson A.J."/>
            <person name="Tallon L."/>
            <person name="Turner C.M."/>
            <person name="Tait A."/>
            <person name="Tivey A.R."/>
            <person name="Van Aken S."/>
            <person name="Walker D."/>
            <person name="Wanless D."/>
            <person name="Wang S."/>
            <person name="White B."/>
            <person name="White O."/>
            <person name="Whitehead S."/>
            <person name="Woodward J."/>
            <person name="Wortman J."/>
            <person name="Adams M.D."/>
            <person name="Embley T.M."/>
            <person name="Gull K."/>
            <person name="Ullu E."/>
            <person name="Barry J.D."/>
            <person name="Fairlamb A.H."/>
            <person name="Opperdoes F."/>
            <person name="Barrell B.G."/>
            <person name="Donelson J.E."/>
            <person name="Hall N."/>
            <person name="Fraser C.M."/>
            <person name="Melville S.E."/>
            <person name="El-Sayed N.M."/>
        </authorList>
    </citation>
    <scope>NUCLEOTIDE SEQUENCE [LARGE SCALE GENOMIC DNA]</scope>
    <source>
        <strain evidence="3 4">927/4 GUTat10.1</strain>
    </source>
</reference>
<dbReference type="eggNOG" id="ENOG502SAVT">
    <property type="taxonomic scope" value="Eukaryota"/>
</dbReference>
<keyword evidence="2" id="KW-0472">Membrane</keyword>
<gene>
    <name evidence="3" type="ORF">Tb10.6k15.3480</name>
</gene>
<reference evidence="3 4" key="1">
    <citation type="journal article" date="2005" name="Science">
        <title>Comparative genomics of trypanosomatid parasitic protozoa.</title>
        <authorList>
            <person name="El-Sayed N.M."/>
            <person name="Myler P.J."/>
            <person name="Blandin G."/>
            <person name="Berriman M."/>
            <person name="Crabtree J."/>
            <person name="Aggarwal G."/>
            <person name="Caler E."/>
            <person name="Renauld H."/>
            <person name="Worthey E.A."/>
            <person name="Hertz-Fowler C."/>
            <person name="Ghedin E."/>
            <person name="Peacock C."/>
            <person name="Bartholomeu D.C."/>
            <person name="Haas B.J."/>
            <person name="Tran A.N."/>
            <person name="Wortman J.R."/>
            <person name="Alsmark U.C."/>
            <person name="Angiuoli S."/>
            <person name="Anupama A."/>
            <person name="Badger J."/>
            <person name="Bringaud F."/>
            <person name="Cadag E."/>
            <person name="Carlton J.M."/>
            <person name="Cerqueira G.C."/>
            <person name="Creasy T."/>
            <person name="Delcher A.L."/>
            <person name="Djikeng A."/>
            <person name="Embley T.M."/>
            <person name="Hauser C."/>
            <person name="Ivens A.C."/>
            <person name="Kummerfeld S.K."/>
            <person name="Pereira-Leal J.B."/>
            <person name="Nilsson D."/>
            <person name="Peterson J."/>
            <person name="Salzberg S.L."/>
            <person name="Shallom J."/>
            <person name="Silva J.C."/>
            <person name="Sundaram J."/>
            <person name="Westenberger S."/>
            <person name="White O."/>
            <person name="Melville S.E."/>
            <person name="Donelson J.E."/>
            <person name="Andersson B."/>
            <person name="Stuart K.D."/>
            <person name="Hall N."/>
        </authorList>
    </citation>
    <scope>NUCLEOTIDE SEQUENCE [LARGE SCALE GENOMIC DNA]</scope>
    <source>
        <strain evidence="3 4">927/4 GUTat10.1</strain>
    </source>
</reference>
<dbReference type="RefSeq" id="XP_822956.1">
    <property type="nucleotide sequence ID" value="XM_817863.1"/>
</dbReference>
<dbReference type="KEGG" id="tbr:Tb10.6k15.3480"/>
<dbReference type="GO" id="GO:0051286">
    <property type="term" value="C:cell tip"/>
    <property type="evidence" value="ECO:0006056"/>
    <property type="project" value="Others"/>
</dbReference>
<dbReference type="GeneID" id="3662866"/>
<keyword evidence="4" id="KW-1185">Reference proteome</keyword>
<organism evidence="3 4">
    <name type="scientific">Trypanosoma brucei brucei (strain 927/4 GUTat10.1)</name>
    <dbReference type="NCBI Taxonomy" id="185431"/>
    <lineage>
        <taxon>Eukaryota</taxon>
        <taxon>Discoba</taxon>
        <taxon>Euglenozoa</taxon>
        <taxon>Kinetoplastea</taxon>
        <taxon>Metakinetoplastina</taxon>
        <taxon>Trypanosomatida</taxon>
        <taxon>Trypanosomatidae</taxon>
        <taxon>Trypanosoma</taxon>
    </lineage>
</organism>
<evidence type="ECO:0000256" key="1">
    <source>
        <dbReference type="SAM" id="MobiDB-lite"/>
    </source>
</evidence>
<dbReference type="PaxDb" id="5691-EAN78128"/>
<feature type="compositionally biased region" description="Low complexity" evidence="1">
    <location>
        <begin position="95"/>
        <end position="107"/>
    </location>
</feature>
<sequence length="318" mass="36873">MSARCAAKHTKETIKFVRAYIKFYMHTRIYIYIRVCVCVYAWKFVYYFVVIRVFPPSFSCFFVCVSCYRSFGVTNRLVSQQKVSAAQGRVMSRATYSRSTSPYRSPRGGTPSRSTDASAFIRFLLSENIDQRIADTKRWLRRIREHMRNNAPRRCSRCFDPSMIFCAIRASSALLTEKPNRHRMSARPRRFRCSLNSFLDGTPFLTPRDLCRYNTSVAKRLSDDELELMRKYVFDYDEVAFADLLYGDDIIPDDSEEGRDESPRSRRRILAAVRAFNERSRIAMERLFAAPGGLVDAVMRITLLVPLVSNDMDDSDEG</sequence>
<dbReference type="AlphaFoldDB" id="Q38AP2"/>
<keyword evidence="2" id="KW-0812">Transmembrane</keyword>
<feature type="region of interest" description="Disordered" evidence="1">
    <location>
        <begin position="95"/>
        <end position="114"/>
    </location>
</feature>
<dbReference type="EMBL" id="CM000208">
    <property type="protein sequence ID" value="EAN78128.1"/>
    <property type="molecule type" value="Genomic_DNA"/>
</dbReference>
<dbReference type="OrthoDB" id="266806at2759"/>
<feature type="transmembrane region" description="Helical" evidence="2">
    <location>
        <begin position="29"/>
        <end position="49"/>
    </location>
</feature>
<evidence type="ECO:0000256" key="2">
    <source>
        <dbReference type="SAM" id="Phobius"/>
    </source>
</evidence>
<protein>
    <submittedName>
        <fullName evidence="3">Uncharacterized protein</fullName>
    </submittedName>
</protein>
<evidence type="ECO:0000313" key="4">
    <source>
        <dbReference type="Proteomes" id="UP000008524"/>
    </source>
</evidence>
<dbReference type="InParanoid" id="Q38AP2"/>
<keyword evidence="2" id="KW-1133">Transmembrane helix</keyword>
<name>Q38AP2_TRYB2</name>
<accession>Q38AP2</accession>